<keyword evidence="2" id="KW-1185">Reference proteome</keyword>
<sequence length="148" mass="16170">MHYFARLEIDRSHVERPSTVSVYIGGDKAGDVMVMPQPAVGIMKGSFAIDTFVHGAFNMTAGSNETVSSIAHLVRMRVTKPDGSIVPVSSISSLKLRLEEIPFTPPASIEELPVPCIPNVHEVEPVEHFEYPLRHGVGGLDVNCRHVL</sequence>
<gene>
    <name evidence="1" type="ORF">NQ176_g10142</name>
</gene>
<protein>
    <submittedName>
        <fullName evidence="1">Uncharacterized protein</fullName>
    </submittedName>
</protein>
<evidence type="ECO:0000313" key="2">
    <source>
        <dbReference type="Proteomes" id="UP001143910"/>
    </source>
</evidence>
<comment type="caution">
    <text evidence="1">The sequence shown here is derived from an EMBL/GenBank/DDBJ whole genome shotgun (WGS) entry which is preliminary data.</text>
</comment>
<proteinExistence type="predicted"/>
<accession>A0ACC1MJK8</accession>
<evidence type="ECO:0000313" key="1">
    <source>
        <dbReference type="EMBL" id="KAJ2966459.1"/>
    </source>
</evidence>
<dbReference type="EMBL" id="JANJQO010002618">
    <property type="protein sequence ID" value="KAJ2966459.1"/>
    <property type="molecule type" value="Genomic_DNA"/>
</dbReference>
<dbReference type="Proteomes" id="UP001143910">
    <property type="component" value="Unassembled WGS sequence"/>
</dbReference>
<reference evidence="1" key="1">
    <citation type="submission" date="2022-08" db="EMBL/GenBank/DDBJ databases">
        <title>Genome Sequence of Lecanicillium fungicola.</title>
        <authorList>
            <person name="Buettner E."/>
        </authorList>
    </citation>
    <scope>NUCLEOTIDE SEQUENCE</scope>
    <source>
        <strain evidence="1">Babe33</strain>
    </source>
</reference>
<organism evidence="1 2">
    <name type="scientific">Zarea fungicola</name>
    <dbReference type="NCBI Taxonomy" id="93591"/>
    <lineage>
        <taxon>Eukaryota</taxon>
        <taxon>Fungi</taxon>
        <taxon>Dikarya</taxon>
        <taxon>Ascomycota</taxon>
        <taxon>Pezizomycotina</taxon>
        <taxon>Sordariomycetes</taxon>
        <taxon>Hypocreomycetidae</taxon>
        <taxon>Hypocreales</taxon>
        <taxon>Cordycipitaceae</taxon>
        <taxon>Zarea</taxon>
    </lineage>
</organism>
<name>A0ACC1MJK8_9HYPO</name>